<dbReference type="EMBL" id="KZ350028">
    <property type="protein sequence ID" value="PIO64296.1"/>
    <property type="molecule type" value="Genomic_DNA"/>
</dbReference>
<dbReference type="GO" id="GO:0006508">
    <property type="term" value="P:proteolysis"/>
    <property type="evidence" value="ECO:0007669"/>
    <property type="project" value="UniProtKB-KW"/>
</dbReference>
<dbReference type="InterPro" id="IPR042269">
    <property type="entry name" value="Ser_carbopepase_S28_SKS"/>
</dbReference>
<keyword evidence="4" id="KW-0378">Hydrolase</keyword>
<sequence length="138" mass="15339">IDRAWMWQRCTEFGSFPTTDGGINSMFGSLVSLSPEKHCSACKEWPELTAADIRHQALTHEGPNLSFDAVHVVCERLGTNVVIANGGRDPWSLLSKLTSEDPSVVSYVPSSTPESFESGFFEQPVDHFDNQNPYTFNQ</sequence>
<proteinExistence type="inferred from homology"/>
<keyword evidence="7" id="KW-1185">Reference proteome</keyword>
<protein>
    <submittedName>
        <fullName evidence="6">Uncharacterized protein</fullName>
    </submittedName>
</protein>
<dbReference type="Gene3D" id="3.40.50.1820">
    <property type="entry name" value="alpha/beta hydrolase"/>
    <property type="match status" value="1"/>
</dbReference>
<gene>
    <name evidence="6" type="ORF">TELCIR_14082</name>
</gene>
<evidence type="ECO:0000313" key="7">
    <source>
        <dbReference type="Proteomes" id="UP000230423"/>
    </source>
</evidence>
<evidence type="ECO:0000256" key="3">
    <source>
        <dbReference type="ARBA" id="ARBA00022729"/>
    </source>
</evidence>
<evidence type="ECO:0000313" key="6">
    <source>
        <dbReference type="EMBL" id="PIO64296.1"/>
    </source>
</evidence>
<dbReference type="GO" id="GO:0008239">
    <property type="term" value="F:dipeptidyl-peptidase activity"/>
    <property type="evidence" value="ECO:0007669"/>
    <property type="project" value="TreeGrafter"/>
</dbReference>
<dbReference type="GO" id="GO:0070008">
    <property type="term" value="F:serine-type exopeptidase activity"/>
    <property type="evidence" value="ECO:0007669"/>
    <property type="project" value="InterPro"/>
</dbReference>
<organism evidence="6 7">
    <name type="scientific">Teladorsagia circumcincta</name>
    <name type="common">Brown stomach worm</name>
    <name type="synonym">Ostertagia circumcincta</name>
    <dbReference type="NCBI Taxonomy" id="45464"/>
    <lineage>
        <taxon>Eukaryota</taxon>
        <taxon>Metazoa</taxon>
        <taxon>Ecdysozoa</taxon>
        <taxon>Nematoda</taxon>
        <taxon>Chromadorea</taxon>
        <taxon>Rhabditida</taxon>
        <taxon>Rhabditina</taxon>
        <taxon>Rhabditomorpha</taxon>
        <taxon>Strongyloidea</taxon>
        <taxon>Trichostrongylidae</taxon>
        <taxon>Teladorsagia</taxon>
    </lineage>
</organism>
<name>A0A2G9U1Z7_TELCI</name>
<evidence type="ECO:0000256" key="1">
    <source>
        <dbReference type="ARBA" id="ARBA00011079"/>
    </source>
</evidence>
<keyword evidence="2" id="KW-0645">Protease</keyword>
<dbReference type="Proteomes" id="UP000230423">
    <property type="component" value="Unassembled WGS sequence"/>
</dbReference>
<feature type="non-terminal residue" evidence="6">
    <location>
        <position position="138"/>
    </location>
</feature>
<dbReference type="PANTHER" id="PTHR11010:SF38">
    <property type="entry name" value="LYSOSOMAL PRO-X CARBOXYPEPTIDASE"/>
    <property type="match status" value="1"/>
</dbReference>
<dbReference type="Pfam" id="PF05577">
    <property type="entry name" value="Peptidase_S28"/>
    <property type="match status" value="1"/>
</dbReference>
<comment type="similarity">
    <text evidence="1">Belongs to the peptidase S28 family.</text>
</comment>
<keyword evidence="3" id="KW-0732">Signal</keyword>
<evidence type="ECO:0000256" key="4">
    <source>
        <dbReference type="ARBA" id="ARBA00022801"/>
    </source>
</evidence>
<dbReference type="PANTHER" id="PTHR11010">
    <property type="entry name" value="PROTEASE S28 PRO-X CARBOXYPEPTIDASE-RELATED"/>
    <property type="match status" value="1"/>
</dbReference>
<dbReference type="OrthoDB" id="1735038at2759"/>
<dbReference type="AlphaFoldDB" id="A0A2G9U1Z7"/>
<evidence type="ECO:0000256" key="2">
    <source>
        <dbReference type="ARBA" id="ARBA00022670"/>
    </source>
</evidence>
<reference evidence="6 7" key="1">
    <citation type="submission" date="2015-09" db="EMBL/GenBank/DDBJ databases">
        <title>Draft genome of the parasitic nematode Teladorsagia circumcincta isolate WARC Sus (inbred).</title>
        <authorList>
            <person name="Mitreva M."/>
        </authorList>
    </citation>
    <scope>NUCLEOTIDE SEQUENCE [LARGE SCALE GENOMIC DNA]</scope>
    <source>
        <strain evidence="6 7">S</strain>
    </source>
</reference>
<dbReference type="Gene3D" id="1.20.120.980">
    <property type="entry name" value="Serine carboxypeptidase S28, SKS domain"/>
    <property type="match status" value="1"/>
</dbReference>
<feature type="non-terminal residue" evidence="6">
    <location>
        <position position="1"/>
    </location>
</feature>
<keyword evidence="5" id="KW-0325">Glycoprotein</keyword>
<evidence type="ECO:0000256" key="5">
    <source>
        <dbReference type="ARBA" id="ARBA00023180"/>
    </source>
</evidence>
<dbReference type="InterPro" id="IPR029058">
    <property type="entry name" value="AB_hydrolase_fold"/>
</dbReference>
<dbReference type="InterPro" id="IPR008758">
    <property type="entry name" value="Peptidase_S28"/>
</dbReference>
<accession>A0A2G9U1Z7</accession>